<gene>
    <name evidence="8" type="ORF">E6C27_scaffold82G002040</name>
</gene>
<dbReference type="GO" id="GO:0043565">
    <property type="term" value="F:sequence-specific DNA binding"/>
    <property type="evidence" value="ECO:0007669"/>
    <property type="project" value="InterPro"/>
</dbReference>
<sequence>MEPTTTTINTSLDLNLNPPPYTADQSHPPTPNSSLKQQAPTTGILAEKLNRISSENKKLNQMLGVVVENYSVLQNQVIDLLMKSKKRKAAPGCDNCCNFKRSASDQYCGCCSDDNDSCYNNKRPRENNGKPKVMRVLVPTPVSDSTLIVKDGYQWRKYGQKVTKDNPSPRAYYKCSFAPTCPVKRKVQRSVEDPCYLVATYEGQHNHPKPNSGIEYQLVGPINLGSNTKLDSSNNVSSSPSSSIKSPSSSSSLIPSISLDYLTKSQPQIPSPSSSNSSSSTQKLLVQQMATLLTRDPNFTRALATAITGNMVDNEIWR</sequence>
<evidence type="ECO:0000256" key="2">
    <source>
        <dbReference type="ARBA" id="ARBA00023015"/>
    </source>
</evidence>
<keyword evidence="4" id="KW-0804">Transcription</keyword>
<keyword evidence="3" id="KW-0238">DNA-binding</keyword>
<dbReference type="PROSITE" id="PS50811">
    <property type="entry name" value="WRKY"/>
    <property type="match status" value="1"/>
</dbReference>
<dbReference type="InterPro" id="IPR036576">
    <property type="entry name" value="WRKY_dom_sf"/>
</dbReference>
<feature type="compositionally biased region" description="Low complexity" evidence="6">
    <location>
        <begin position="232"/>
        <end position="252"/>
    </location>
</feature>
<dbReference type="OrthoDB" id="1879341at2759"/>
<dbReference type="Gene3D" id="2.20.25.80">
    <property type="entry name" value="WRKY domain"/>
    <property type="match status" value="1"/>
</dbReference>
<feature type="domain" description="WRKY" evidence="7">
    <location>
        <begin position="144"/>
        <end position="210"/>
    </location>
</feature>
<name>A0A5A7VCH3_CUCMM</name>
<dbReference type="SMART" id="SM00774">
    <property type="entry name" value="WRKY"/>
    <property type="match status" value="1"/>
</dbReference>
<accession>A0A5A7VCH3</accession>
<feature type="region of interest" description="Disordered" evidence="6">
    <location>
        <begin position="229"/>
        <end position="252"/>
    </location>
</feature>
<organism evidence="8 9">
    <name type="scientific">Cucumis melo var. makuwa</name>
    <name type="common">Oriental melon</name>
    <dbReference type="NCBI Taxonomy" id="1194695"/>
    <lineage>
        <taxon>Eukaryota</taxon>
        <taxon>Viridiplantae</taxon>
        <taxon>Streptophyta</taxon>
        <taxon>Embryophyta</taxon>
        <taxon>Tracheophyta</taxon>
        <taxon>Spermatophyta</taxon>
        <taxon>Magnoliopsida</taxon>
        <taxon>eudicotyledons</taxon>
        <taxon>Gunneridae</taxon>
        <taxon>Pentapetalae</taxon>
        <taxon>rosids</taxon>
        <taxon>fabids</taxon>
        <taxon>Cucurbitales</taxon>
        <taxon>Cucurbitaceae</taxon>
        <taxon>Benincaseae</taxon>
        <taxon>Cucumis</taxon>
    </lineage>
</organism>
<keyword evidence="2" id="KW-0805">Transcription regulation</keyword>
<proteinExistence type="predicted"/>
<evidence type="ECO:0000256" key="3">
    <source>
        <dbReference type="ARBA" id="ARBA00023125"/>
    </source>
</evidence>
<dbReference type="AlphaFoldDB" id="A0A5A7VCH3"/>
<dbReference type="EMBL" id="SSTE01001846">
    <property type="protein sequence ID" value="KAA0064890.1"/>
    <property type="molecule type" value="Genomic_DNA"/>
</dbReference>
<feature type="compositionally biased region" description="Polar residues" evidence="6">
    <location>
        <begin position="23"/>
        <end position="39"/>
    </location>
</feature>
<dbReference type="PANTHER" id="PTHR31429">
    <property type="entry name" value="WRKY TRANSCRIPTION FACTOR 36-RELATED"/>
    <property type="match status" value="1"/>
</dbReference>
<feature type="compositionally biased region" description="Polar residues" evidence="6">
    <location>
        <begin position="1"/>
        <end position="14"/>
    </location>
</feature>
<comment type="caution">
    <text evidence="8">The sequence shown here is derived from an EMBL/GenBank/DDBJ whole genome shotgun (WGS) entry which is preliminary data.</text>
</comment>
<dbReference type="PANTHER" id="PTHR31429:SF3">
    <property type="entry name" value="WRKY TRANSCRIPTION FACTOR 40-RELATED"/>
    <property type="match status" value="1"/>
</dbReference>
<evidence type="ECO:0000313" key="9">
    <source>
        <dbReference type="Proteomes" id="UP000321393"/>
    </source>
</evidence>
<dbReference type="SUPFAM" id="SSF118290">
    <property type="entry name" value="WRKY DNA-binding domain"/>
    <property type="match status" value="1"/>
</dbReference>
<evidence type="ECO:0000256" key="5">
    <source>
        <dbReference type="ARBA" id="ARBA00023242"/>
    </source>
</evidence>
<dbReference type="GO" id="GO:0005634">
    <property type="term" value="C:nucleus"/>
    <property type="evidence" value="ECO:0007669"/>
    <property type="project" value="UniProtKB-SubCell"/>
</dbReference>
<evidence type="ECO:0000259" key="7">
    <source>
        <dbReference type="PROSITE" id="PS50811"/>
    </source>
</evidence>
<keyword evidence="5" id="KW-0539">Nucleus</keyword>
<comment type="subcellular location">
    <subcellularLocation>
        <location evidence="1">Nucleus</location>
    </subcellularLocation>
</comment>
<evidence type="ECO:0000256" key="4">
    <source>
        <dbReference type="ARBA" id="ARBA00023163"/>
    </source>
</evidence>
<dbReference type="Pfam" id="PF03106">
    <property type="entry name" value="WRKY"/>
    <property type="match status" value="1"/>
</dbReference>
<evidence type="ECO:0000256" key="6">
    <source>
        <dbReference type="SAM" id="MobiDB-lite"/>
    </source>
</evidence>
<protein>
    <submittedName>
        <fullName evidence="8">WRKY transcription factor 40</fullName>
    </submittedName>
</protein>
<evidence type="ECO:0000313" key="8">
    <source>
        <dbReference type="EMBL" id="KAA0064890.1"/>
    </source>
</evidence>
<dbReference type="InterPro" id="IPR003657">
    <property type="entry name" value="WRKY_dom"/>
</dbReference>
<dbReference type="InterPro" id="IPR044810">
    <property type="entry name" value="WRKY_plant"/>
</dbReference>
<reference evidence="8 9" key="1">
    <citation type="submission" date="2019-08" db="EMBL/GenBank/DDBJ databases">
        <title>Draft genome sequences of two oriental melons (Cucumis melo L. var makuwa).</title>
        <authorList>
            <person name="Kwon S.-Y."/>
        </authorList>
    </citation>
    <scope>NUCLEOTIDE SEQUENCE [LARGE SCALE GENOMIC DNA]</scope>
    <source>
        <strain evidence="9">cv. SW 3</strain>
        <tissue evidence="8">Leaf</tissue>
    </source>
</reference>
<feature type="region of interest" description="Disordered" evidence="6">
    <location>
        <begin position="1"/>
        <end position="39"/>
    </location>
</feature>
<dbReference type="GO" id="GO:0003700">
    <property type="term" value="F:DNA-binding transcription factor activity"/>
    <property type="evidence" value="ECO:0007669"/>
    <property type="project" value="InterPro"/>
</dbReference>
<dbReference type="Proteomes" id="UP000321393">
    <property type="component" value="Unassembled WGS sequence"/>
</dbReference>
<evidence type="ECO:0000256" key="1">
    <source>
        <dbReference type="ARBA" id="ARBA00004123"/>
    </source>
</evidence>